<gene>
    <name evidence="9" type="ORF">PVAP13_8KG092630</name>
</gene>
<dbReference type="InterPro" id="IPR002182">
    <property type="entry name" value="NB-ARC"/>
</dbReference>
<accession>A0A8T0PS07</accession>
<evidence type="ECO:0000256" key="2">
    <source>
        <dbReference type="ARBA" id="ARBA00022614"/>
    </source>
</evidence>
<protein>
    <submittedName>
        <fullName evidence="9">Uncharacterized protein</fullName>
    </submittedName>
</protein>
<feature type="domain" description="NB-ARC" evidence="7">
    <location>
        <begin position="182"/>
        <end position="350"/>
    </location>
</feature>
<keyword evidence="5" id="KW-0611">Plant defense</keyword>
<reference evidence="9" key="1">
    <citation type="submission" date="2020-05" db="EMBL/GenBank/DDBJ databases">
        <title>WGS assembly of Panicum virgatum.</title>
        <authorList>
            <person name="Lovell J.T."/>
            <person name="Jenkins J."/>
            <person name="Shu S."/>
            <person name="Juenger T.E."/>
            <person name="Schmutz J."/>
        </authorList>
    </citation>
    <scope>NUCLEOTIDE SEQUENCE</scope>
    <source>
        <strain evidence="9">AP13</strain>
    </source>
</reference>
<dbReference type="Gene3D" id="1.20.5.4130">
    <property type="match status" value="1"/>
</dbReference>
<evidence type="ECO:0000256" key="3">
    <source>
        <dbReference type="ARBA" id="ARBA00022737"/>
    </source>
</evidence>
<dbReference type="PANTHER" id="PTHR36766">
    <property type="entry name" value="PLANT BROAD-SPECTRUM MILDEW RESISTANCE PROTEIN RPW8"/>
    <property type="match status" value="1"/>
</dbReference>
<dbReference type="AlphaFoldDB" id="A0A8T0PS07"/>
<dbReference type="FunFam" id="3.40.50.300:FF:001091">
    <property type="entry name" value="Probable disease resistance protein At1g61300"/>
    <property type="match status" value="1"/>
</dbReference>
<dbReference type="PANTHER" id="PTHR36766:SF34">
    <property type="entry name" value="NB-ARC DOMAIN-CONTAINING PROTEIN"/>
    <property type="match status" value="1"/>
</dbReference>
<dbReference type="SUPFAM" id="SSF52540">
    <property type="entry name" value="P-loop containing nucleoside triphosphate hydrolases"/>
    <property type="match status" value="1"/>
</dbReference>
<dbReference type="Pfam" id="PF18052">
    <property type="entry name" value="Rx_N"/>
    <property type="match status" value="1"/>
</dbReference>
<evidence type="ECO:0000313" key="9">
    <source>
        <dbReference type="EMBL" id="KAG2560874.1"/>
    </source>
</evidence>
<evidence type="ECO:0000259" key="7">
    <source>
        <dbReference type="Pfam" id="PF00931"/>
    </source>
</evidence>
<feature type="domain" description="Disease resistance N-terminal" evidence="8">
    <location>
        <begin position="12"/>
        <end position="100"/>
    </location>
</feature>
<keyword evidence="2" id="KW-0433">Leucine-rich repeat</keyword>
<keyword evidence="4" id="KW-0547">Nucleotide-binding</keyword>
<dbReference type="OrthoDB" id="1658288at2759"/>
<comment type="caution">
    <text evidence="9">The sequence shown here is derived from an EMBL/GenBank/DDBJ whole genome shotgun (WGS) entry which is preliminary data.</text>
</comment>
<dbReference type="EMBL" id="CM029051">
    <property type="protein sequence ID" value="KAG2560874.1"/>
    <property type="molecule type" value="Genomic_DNA"/>
</dbReference>
<keyword evidence="6" id="KW-0067">ATP-binding</keyword>
<dbReference type="Proteomes" id="UP000823388">
    <property type="component" value="Chromosome 8K"/>
</dbReference>
<name>A0A8T0PS07_PANVG</name>
<evidence type="ECO:0000256" key="5">
    <source>
        <dbReference type="ARBA" id="ARBA00022821"/>
    </source>
</evidence>
<dbReference type="Gene3D" id="3.40.50.300">
    <property type="entry name" value="P-loop containing nucleotide triphosphate hydrolases"/>
    <property type="match status" value="1"/>
</dbReference>
<dbReference type="InterPro" id="IPR041118">
    <property type="entry name" value="Rx_N"/>
</dbReference>
<dbReference type="GO" id="GO:0043531">
    <property type="term" value="F:ADP binding"/>
    <property type="evidence" value="ECO:0007669"/>
    <property type="project" value="InterPro"/>
</dbReference>
<dbReference type="GO" id="GO:0005524">
    <property type="term" value="F:ATP binding"/>
    <property type="evidence" value="ECO:0007669"/>
    <property type="project" value="UniProtKB-KW"/>
</dbReference>
<proteinExistence type="inferred from homology"/>
<evidence type="ECO:0000313" key="10">
    <source>
        <dbReference type="Proteomes" id="UP000823388"/>
    </source>
</evidence>
<dbReference type="GO" id="GO:0006952">
    <property type="term" value="P:defense response"/>
    <property type="evidence" value="ECO:0007669"/>
    <property type="project" value="UniProtKB-KW"/>
</dbReference>
<organism evidence="9 10">
    <name type="scientific">Panicum virgatum</name>
    <name type="common">Blackwell switchgrass</name>
    <dbReference type="NCBI Taxonomy" id="38727"/>
    <lineage>
        <taxon>Eukaryota</taxon>
        <taxon>Viridiplantae</taxon>
        <taxon>Streptophyta</taxon>
        <taxon>Embryophyta</taxon>
        <taxon>Tracheophyta</taxon>
        <taxon>Spermatophyta</taxon>
        <taxon>Magnoliopsida</taxon>
        <taxon>Liliopsida</taxon>
        <taxon>Poales</taxon>
        <taxon>Poaceae</taxon>
        <taxon>PACMAD clade</taxon>
        <taxon>Panicoideae</taxon>
        <taxon>Panicodae</taxon>
        <taxon>Paniceae</taxon>
        <taxon>Panicinae</taxon>
        <taxon>Panicum</taxon>
        <taxon>Panicum sect. Hiantes</taxon>
    </lineage>
</organism>
<keyword evidence="3" id="KW-0677">Repeat</keyword>
<evidence type="ECO:0000256" key="1">
    <source>
        <dbReference type="ARBA" id="ARBA00008894"/>
    </source>
</evidence>
<dbReference type="InterPro" id="IPR027417">
    <property type="entry name" value="P-loop_NTPase"/>
</dbReference>
<evidence type="ECO:0000256" key="4">
    <source>
        <dbReference type="ARBA" id="ARBA00022741"/>
    </source>
</evidence>
<evidence type="ECO:0000256" key="6">
    <source>
        <dbReference type="ARBA" id="ARBA00022840"/>
    </source>
</evidence>
<keyword evidence="10" id="KW-1185">Reference proteome</keyword>
<dbReference type="PRINTS" id="PR00364">
    <property type="entry name" value="DISEASERSIST"/>
</dbReference>
<dbReference type="Pfam" id="PF00931">
    <property type="entry name" value="NB-ARC"/>
    <property type="match status" value="1"/>
</dbReference>
<comment type="similarity">
    <text evidence="1">Belongs to the disease resistance NB-LRR family.</text>
</comment>
<sequence>MSGIEAALASGVLKTAGGKLASLITSEFASITGVEKDLRELQCKLEEISSWLAVVRDRAIGTGTPLPRLNELRNVAYDIDDLLYDVHLEADKHKIHSDGDKQTIADCFCAKPKSLLFRCKVARKIKAIKVKYEKTVKEASDANIIRKNLQMDDPVRSSNPGTAGELSMLSNVDDSKIPRRDREKDEIISKILETNEGDDGRTVVSIVGLGGSGKTTLAKHICHDNKIKEHFKDTVFWVYVSQEFDVDKLIGKLFEAIVGEKSDHHVKQSMLRDISNKLAGKKFLLILDDAWHQDKHDWEQFMVHLKSDAPGSKMLLTTRDRKVAEIVKSRHIFELGMLSGAESWSLFLKSSGWVEEDLSSEYVEVGKEILNRCSGGASSNQNTWRYPH</sequence>
<evidence type="ECO:0000259" key="8">
    <source>
        <dbReference type="Pfam" id="PF18052"/>
    </source>
</evidence>